<proteinExistence type="predicted"/>
<comment type="subcellular location">
    <subcellularLocation>
        <location evidence="1">Nucleus</location>
    </subcellularLocation>
</comment>
<dbReference type="InterPro" id="IPR001909">
    <property type="entry name" value="KRAB"/>
</dbReference>
<dbReference type="Gene3D" id="6.10.140.140">
    <property type="match status" value="1"/>
</dbReference>
<dbReference type="PROSITE" id="PS50805">
    <property type="entry name" value="KRAB"/>
    <property type="match status" value="1"/>
</dbReference>
<dbReference type="CDD" id="cd07765">
    <property type="entry name" value="KRAB_A-box"/>
    <property type="match status" value="1"/>
</dbReference>
<gene>
    <name evidence="4" type="ORF">CR201_G0008921</name>
</gene>
<reference evidence="4" key="1">
    <citation type="submission" date="2017-12" db="EMBL/GenBank/DDBJ databases">
        <title>High-resolution comparative analysis of great ape genomes.</title>
        <authorList>
            <person name="Pollen A."/>
            <person name="Hastie A."/>
            <person name="Hormozdiari F."/>
            <person name="Dougherty M."/>
            <person name="Liu R."/>
            <person name="Chaisson M."/>
            <person name="Hoppe E."/>
            <person name="Hill C."/>
            <person name="Pang A."/>
            <person name="Hillier L."/>
            <person name="Baker C."/>
            <person name="Armstrong J."/>
            <person name="Shendure J."/>
            <person name="Paten B."/>
            <person name="Wilson R."/>
            <person name="Chao H."/>
            <person name="Schneider V."/>
            <person name="Ventura M."/>
            <person name="Kronenberg Z."/>
            <person name="Murali S."/>
            <person name="Gordon D."/>
            <person name="Cantsilieris S."/>
            <person name="Munson K."/>
            <person name="Nelson B."/>
            <person name="Raja A."/>
            <person name="Underwood J."/>
            <person name="Diekhans M."/>
            <person name="Fiddes I."/>
            <person name="Haussler D."/>
            <person name="Eichler E."/>
        </authorList>
    </citation>
    <scope>NUCLEOTIDE SEQUENCE [LARGE SCALE GENOMIC DNA]</scope>
    <source>
        <strain evidence="4">Susie</strain>
    </source>
</reference>
<keyword evidence="2" id="KW-0539">Nucleus</keyword>
<evidence type="ECO:0000256" key="1">
    <source>
        <dbReference type="ARBA" id="ARBA00004123"/>
    </source>
</evidence>
<dbReference type="InterPro" id="IPR036051">
    <property type="entry name" value="KRAB_dom_sf"/>
</dbReference>
<dbReference type="SMART" id="SM00349">
    <property type="entry name" value="KRAB"/>
    <property type="match status" value="1"/>
</dbReference>
<evidence type="ECO:0000259" key="3">
    <source>
        <dbReference type="PROSITE" id="PS50805"/>
    </source>
</evidence>
<protein>
    <recommendedName>
        <fullName evidence="3">KRAB domain-containing protein</fullName>
    </recommendedName>
</protein>
<dbReference type="PANTHER" id="PTHR23232">
    <property type="entry name" value="KRAB DOMAIN C2H2 ZINC FINGER"/>
    <property type="match status" value="1"/>
</dbReference>
<dbReference type="Pfam" id="PF01352">
    <property type="entry name" value="KRAB"/>
    <property type="match status" value="1"/>
</dbReference>
<evidence type="ECO:0000256" key="2">
    <source>
        <dbReference type="ARBA" id="ARBA00023242"/>
    </source>
</evidence>
<evidence type="ECO:0000313" key="4">
    <source>
        <dbReference type="EMBL" id="PNJ71449.1"/>
    </source>
</evidence>
<dbReference type="InterPro" id="IPR050169">
    <property type="entry name" value="Krueppel_C2H2_ZnF"/>
</dbReference>
<comment type="caution">
    <text evidence="4">The sequence shown here is derived from an EMBL/GenBank/DDBJ whole genome shotgun (WGS) entry which is preliminary data.</text>
</comment>
<dbReference type="GO" id="GO:0006355">
    <property type="term" value="P:regulation of DNA-templated transcription"/>
    <property type="evidence" value="ECO:0007669"/>
    <property type="project" value="InterPro"/>
</dbReference>
<sequence>MLKAVAHDVAIDFSQEEWDFLDAAERDLYRDVMLENYTNLVSVRLSILKPDAVSLLEQEEQPWLMTRAVAAGPCPGKLE</sequence>
<dbReference type="PANTHER" id="PTHR23232:SF117">
    <property type="entry name" value="KRAB DOMAIN-CONTAINING PROTEIN"/>
    <property type="match status" value="1"/>
</dbReference>
<dbReference type="SUPFAM" id="SSF109640">
    <property type="entry name" value="KRAB domain (Kruppel-associated box)"/>
    <property type="match status" value="1"/>
</dbReference>
<feature type="domain" description="KRAB" evidence="3">
    <location>
        <begin position="4"/>
        <end position="75"/>
    </location>
</feature>
<organism evidence="4">
    <name type="scientific">Pongo abelii</name>
    <name type="common">Sumatran orangutan</name>
    <name type="synonym">Pongo pygmaeus abelii</name>
    <dbReference type="NCBI Taxonomy" id="9601"/>
    <lineage>
        <taxon>Eukaryota</taxon>
        <taxon>Metazoa</taxon>
        <taxon>Chordata</taxon>
        <taxon>Craniata</taxon>
        <taxon>Vertebrata</taxon>
        <taxon>Euteleostomi</taxon>
        <taxon>Mammalia</taxon>
        <taxon>Eutheria</taxon>
        <taxon>Euarchontoglires</taxon>
        <taxon>Primates</taxon>
        <taxon>Haplorrhini</taxon>
        <taxon>Catarrhini</taxon>
        <taxon>Hominidae</taxon>
        <taxon>Pongo</taxon>
    </lineage>
</organism>
<accession>A0A663D8Q4</accession>
<dbReference type="EMBL" id="NDHI03003383">
    <property type="protein sequence ID" value="PNJ71449.1"/>
    <property type="molecule type" value="Genomic_DNA"/>
</dbReference>
<dbReference type="AlphaFoldDB" id="A0A663D8Q4"/>
<name>A0A663D8Q4_PONAB</name>